<keyword evidence="3" id="KW-1185">Reference proteome</keyword>
<dbReference type="eggNOG" id="ENOG503369M">
    <property type="taxonomic scope" value="Bacteria"/>
</dbReference>
<name>A0A0A5GPA0_9BACI</name>
<sequence>MAKMDEIESIDRKRKLVSGSVIVMVGGIVALGALLPWFNWGQVQYPAMLLWIIGGLKLTVVLYEIYKASPSSLPKQSFMVADGDEWPARMYLKNEAGHTRLYNLHERAYFTYWCRPLSVKNEVASSLIASMTQGGNGGNWWPVTYEFIQDQTGAHYTIYKKQGFKANFVIYNDEDQKVFEILQEKKKEFQLLLYKGNDLRWQANSGGDLDYISVDTPDGITALKLKRDGIPLENPRPFERYSGYLIDRYINGRMEDELLLFLSVLDALYRVRKQY</sequence>
<evidence type="ECO:0000256" key="1">
    <source>
        <dbReference type="SAM" id="Phobius"/>
    </source>
</evidence>
<dbReference type="RefSeq" id="WP_026799989.1">
    <property type="nucleotide sequence ID" value="NZ_AULI01000006.1"/>
</dbReference>
<dbReference type="Proteomes" id="UP000030528">
    <property type="component" value="Unassembled WGS sequence"/>
</dbReference>
<reference evidence="2 3" key="1">
    <citation type="submission" date="2013-08" db="EMBL/GenBank/DDBJ databases">
        <authorList>
            <person name="Huang J."/>
            <person name="Wang G."/>
        </authorList>
    </citation>
    <scope>NUCLEOTIDE SEQUENCE [LARGE SCALE GENOMIC DNA]</scope>
    <source>
        <strain evidence="2 3">JSM 076056</strain>
    </source>
</reference>
<keyword evidence="1" id="KW-0812">Transmembrane</keyword>
<proteinExistence type="predicted"/>
<dbReference type="EMBL" id="AVPE01000004">
    <property type="protein sequence ID" value="KGX93048.1"/>
    <property type="molecule type" value="Genomic_DNA"/>
</dbReference>
<feature type="transmembrane region" description="Helical" evidence="1">
    <location>
        <begin position="45"/>
        <end position="66"/>
    </location>
</feature>
<feature type="transmembrane region" description="Helical" evidence="1">
    <location>
        <begin position="21"/>
        <end position="39"/>
    </location>
</feature>
<protein>
    <submittedName>
        <fullName evidence="2">Uncharacterized protein</fullName>
    </submittedName>
</protein>
<comment type="caution">
    <text evidence="2">The sequence shown here is derived from an EMBL/GenBank/DDBJ whole genome shotgun (WGS) entry which is preliminary data.</text>
</comment>
<dbReference type="STRING" id="1385510.GCA_000425205_01553"/>
<evidence type="ECO:0000313" key="2">
    <source>
        <dbReference type="EMBL" id="KGX93048.1"/>
    </source>
</evidence>
<keyword evidence="1" id="KW-0472">Membrane</keyword>
<keyword evidence="1" id="KW-1133">Transmembrane helix</keyword>
<evidence type="ECO:0000313" key="3">
    <source>
        <dbReference type="Proteomes" id="UP000030528"/>
    </source>
</evidence>
<accession>A0A0A5GPA0</accession>
<dbReference type="AlphaFoldDB" id="A0A0A5GPA0"/>
<organism evidence="2 3">
    <name type="scientific">Pontibacillus halophilus JSM 076056 = DSM 19796</name>
    <dbReference type="NCBI Taxonomy" id="1385510"/>
    <lineage>
        <taxon>Bacteria</taxon>
        <taxon>Bacillati</taxon>
        <taxon>Bacillota</taxon>
        <taxon>Bacilli</taxon>
        <taxon>Bacillales</taxon>
        <taxon>Bacillaceae</taxon>
        <taxon>Pontibacillus</taxon>
    </lineage>
</organism>
<gene>
    <name evidence="2" type="ORF">N781_13600</name>
</gene>